<gene>
    <name evidence="2" type="ORF">PG986_001869</name>
</gene>
<evidence type="ECO:0000256" key="1">
    <source>
        <dbReference type="SAM" id="MobiDB-lite"/>
    </source>
</evidence>
<protein>
    <submittedName>
        <fullName evidence="2">Uncharacterized protein</fullName>
    </submittedName>
</protein>
<accession>A0ABR1QYS2</accession>
<comment type="caution">
    <text evidence="2">The sequence shown here is derived from an EMBL/GenBank/DDBJ whole genome shotgun (WGS) entry which is preliminary data.</text>
</comment>
<dbReference type="RefSeq" id="XP_066706984.1">
    <property type="nucleotide sequence ID" value="XM_066838091.1"/>
</dbReference>
<dbReference type="EMBL" id="JAQQWE010000001">
    <property type="protein sequence ID" value="KAK7967592.1"/>
    <property type="molecule type" value="Genomic_DNA"/>
</dbReference>
<evidence type="ECO:0000313" key="2">
    <source>
        <dbReference type="EMBL" id="KAK7967592.1"/>
    </source>
</evidence>
<dbReference type="GeneID" id="92071153"/>
<feature type="region of interest" description="Disordered" evidence="1">
    <location>
        <begin position="1"/>
        <end position="81"/>
    </location>
</feature>
<reference evidence="2 3" key="1">
    <citation type="submission" date="2023-01" db="EMBL/GenBank/DDBJ databases">
        <title>Analysis of 21 Apiospora genomes using comparative genomics revels a genus with tremendous synthesis potential of carbohydrate active enzymes and secondary metabolites.</title>
        <authorList>
            <person name="Sorensen T."/>
        </authorList>
    </citation>
    <scope>NUCLEOTIDE SEQUENCE [LARGE SCALE GENOMIC DNA]</scope>
    <source>
        <strain evidence="2 3">CBS 24483</strain>
    </source>
</reference>
<organism evidence="2 3">
    <name type="scientific">Apiospora aurea</name>
    <dbReference type="NCBI Taxonomy" id="335848"/>
    <lineage>
        <taxon>Eukaryota</taxon>
        <taxon>Fungi</taxon>
        <taxon>Dikarya</taxon>
        <taxon>Ascomycota</taxon>
        <taxon>Pezizomycotina</taxon>
        <taxon>Sordariomycetes</taxon>
        <taxon>Xylariomycetidae</taxon>
        <taxon>Amphisphaeriales</taxon>
        <taxon>Apiosporaceae</taxon>
        <taxon>Apiospora</taxon>
    </lineage>
</organism>
<name>A0ABR1QYS2_9PEZI</name>
<evidence type="ECO:0000313" key="3">
    <source>
        <dbReference type="Proteomes" id="UP001391051"/>
    </source>
</evidence>
<dbReference type="Proteomes" id="UP001391051">
    <property type="component" value="Unassembled WGS sequence"/>
</dbReference>
<sequence length="119" mass="12875">MAQTEQPAEEDPTTTPATSIYRPPQPEREEYQARTVPPVPPSDDRATLASPSEVTAEASNAFGPPAGHSHSTPGENMVQSNPAAYAAELQRMDEIHEAVRQSLLPSRLIDCEREGISPI</sequence>
<feature type="compositionally biased region" description="Polar residues" evidence="1">
    <location>
        <begin position="69"/>
        <end position="81"/>
    </location>
</feature>
<proteinExistence type="predicted"/>
<keyword evidence="3" id="KW-1185">Reference proteome</keyword>